<reference evidence="1 2" key="1">
    <citation type="journal article" date="2016" name="Front. Microbiol.">
        <title>Genomic Resource of Rice Seed Associated Bacteria.</title>
        <authorList>
            <person name="Midha S."/>
            <person name="Bansal K."/>
            <person name="Sharma S."/>
            <person name="Kumar N."/>
            <person name="Patil P.P."/>
            <person name="Chaudhry V."/>
            <person name="Patil P.B."/>
        </authorList>
    </citation>
    <scope>NUCLEOTIDE SEQUENCE [LARGE SCALE GENOMIC DNA]</scope>
    <source>
        <strain evidence="1 2">NS263</strain>
    </source>
</reference>
<name>A0ABR5S9I6_9MICO</name>
<proteinExistence type="predicted"/>
<comment type="caution">
    <text evidence="1">The sequence shown here is derived from an EMBL/GenBank/DDBJ whole genome shotgun (WGS) entry which is preliminary data.</text>
</comment>
<evidence type="ECO:0000313" key="2">
    <source>
        <dbReference type="Proteomes" id="UP000078335"/>
    </source>
</evidence>
<gene>
    <name evidence="1" type="ORF">NS263_02525</name>
</gene>
<evidence type="ECO:0000313" key="1">
    <source>
        <dbReference type="EMBL" id="KTR42256.1"/>
    </source>
</evidence>
<evidence type="ECO:0008006" key="3">
    <source>
        <dbReference type="Google" id="ProtNLM"/>
    </source>
</evidence>
<dbReference type="EMBL" id="LDRB01000010">
    <property type="protein sequence ID" value="KTR42256.1"/>
    <property type="molecule type" value="Genomic_DNA"/>
</dbReference>
<keyword evidence="2" id="KW-1185">Reference proteome</keyword>
<dbReference type="RefSeq" id="WP_058727726.1">
    <property type="nucleotide sequence ID" value="NZ_LDRB01000010.1"/>
</dbReference>
<accession>A0ABR5S9I6</accession>
<sequence>MGASRLGSVQPTPKAVVTAALLDLTGKGEHPIIVTAEGDRITGTWSTNLSGQPTGDGGITLLGNATWNWHVTLLDRGLYKASMSSRNWPEGGGSFTFRSSWVAGPMKRVLADHGWQRRKNAFARAWGALTGRR</sequence>
<protein>
    <recommendedName>
        <fullName evidence="3">Polyketide cyclase</fullName>
    </recommendedName>
</protein>
<dbReference type="Proteomes" id="UP000078335">
    <property type="component" value="Unassembled WGS sequence"/>
</dbReference>
<organism evidence="1 2">
    <name type="scientific">Curtobacterium oceanosedimentum</name>
    <dbReference type="NCBI Taxonomy" id="465820"/>
    <lineage>
        <taxon>Bacteria</taxon>
        <taxon>Bacillati</taxon>
        <taxon>Actinomycetota</taxon>
        <taxon>Actinomycetes</taxon>
        <taxon>Micrococcales</taxon>
        <taxon>Microbacteriaceae</taxon>
        <taxon>Curtobacterium</taxon>
    </lineage>
</organism>